<keyword evidence="2" id="KW-1185">Reference proteome</keyword>
<dbReference type="RefSeq" id="WP_368374585.1">
    <property type="nucleotide sequence ID" value="NZ_JBFRYB010000001.1"/>
</dbReference>
<organism evidence="1 2">
    <name type="scientific">Zhongshania arctica</name>
    <dbReference type="NCBI Taxonomy" id="3238302"/>
    <lineage>
        <taxon>Bacteria</taxon>
        <taxon>Pseudomonadati</taxon>
        <taxon>Pseudomonadota</taxon>
        <taxon>Gammaproteobacteria</taxon>
        <taxon>Cellvibrionales</taxon>
        <taxon>Spongiibacteraceae</taxon>
        <taxon>Zhongshania</taxon>
    </lineage>
</organism>
<sequence>MTKRQESRFERLKDGLQAEGQGWPELTRWRHFAIGSEAGAAFLLVPFLWPLKEKTLAQLGETRLI</sequence>
<evidence type="ECO:0000313" key="1">
    <source>
        <dbReference type="EMBL" id="MEX1664464.1"/>
    </source>
</evidence>
<reference evidence="1 2" key="1">
    <citation type="journal article" date="2011" name="Int. J. Syst. Evol. Microbiol.">
        <title>Zhongshania antarctica gen. nov., sp. nov. and Zhongshania guokunii sp. nov., gammaproteobacteria respectively isolated from coastal attached (fast) ice and surface seawater of the Antarctic.</title>
        <authorList>
            <person name="Li H.J."/>
            <person name="Zhang X.Y."/>
            <person name="Chen C.X."/>
            <person name="Zhang Y.J."/>
            <person name="Gao Z.M."/>
            <person name="Yu Y."/>
            <person name="Chen X.L."/>
            <person name="Chen B."/>
            <person name="Zhang Y.Z."/>
        </authorList>
    </citation>
    <scope>NUCLEOTIDE SEQUENCE [LARGE SCALE GENOMIC DNA]</scope>
    <source>
        <strain evidence="1 2">R06B22</strain>
    </source>
</reference>
<name>A0ABV3TUJ0_9GAMM</name>
<dbReference type="Proteomes" id="UP001557484">
    <property type="component" value="Unassembled WGS sequence"/>
</dbReference>
<protein>
    <submittedName>
        <fullName evidence="1">Uncharacterized protein</fullName>
    </submittedName>
</protein>
<gene>
    <name evidence="1" type="ORF">AB4875_03130</name>
</gene>
<comment type="caution">
    <text evidence="1">The sequence shown here is derived from an EMBL/GenBank/DDBJ whole genome shotgun (WGS) entry which is preliminary data.</text>
</comment>
<evidence type="ECO:0000313" key="2">
    <source>
        <dbReference type="Proteomes" id="UP001557484"/>
    </source>
</evidence>
<proteinExistence type="predicted"/>
<accession>A0ABV3TUJ0</accession>
<dbReference type="EMBL" id="JBFRYB010000001">
    <property type="protein sequence ID" value="MEX1664464.1"/>
    <property type="molecule type" value="Genomic_DNA"/>
</dbReference>